<evidence type="ECO:0000313" key="1">
    <source>
        <dbReference type="EMBL" id="MBA4677070.1"/>
    </source>
</evidence>
<dbReference type="EMBL" id="GISG01273717">
    <property type="protein sequence ID" value="MBA4677070.1"/>
    <property type="molecule type" value="Transcribed_RNA"/>
</dbReference>
<dbReference type="EMBL" id="GISG01273718">
    <property type="protein sequence ID" value="MBA4677071.1"/>
    <property type="molecule type" value="Transcribed_RNA"/>
</dbReference>
<sequence>MNKPPDPQPYRLQPLLISTFSAVWRSDLLKSLRFGHHGATICTLSTLPTRICSSFQAHLPCSSLSSFPLPDFLRSMHRSWGIIFLVSPGSESVEMWRGWVQISHLLLSRARPTAVSVSDLGFIKASGWATVQLYETFHYFPLPAFARTTAAIDRALSDSSAVDPGLGHYYFPYGGMQILGL</sequence>
<name>A0A7C9AWY4_OPUST</name>
<proteinExistence type="predicted"/>
<organism evidence="1">
    <name type="scientific">Opuntia streptacantha</name>
    <name type="common">Prickly pear cactus</name>
    <name type="synonym">Opuntia cardona</name>
    <dbReference type="NCBI Taxonomy" id="393608"/>
    <lineage>
        <taxon>Eukaryota</taxon>
        <taxon>Viridiplantae</taxon>
        <taxon>Streptophyta</taxon>
        <taxon>Embryophyta</taxon>
        <taxon>Tracheophyta</taxon>
        <taxon>Spermatophyta</taxon>
        <taxon>Magnoliopsida</taxon>
        <taxon>eudicotyledons</taxon>
        <taxon>Gunneridae</taxon>
        <taxon>Pentapetalae</taxon>
        <taxon>Caryophyllales</taxon>
        <taxon>Cactineae</taxon>
        <taxon>Cactaceae</taxon>
        <taxon>Opuntioideae</taxon>
        <taxon>Opuntia</taxon>
    </lineage>
</organism>
<accession>A0A7C9AWY4</accession>
<protein>
    <submittedName>
        <fullName evidence="1">Uncharacterized protein</fullName>
    </submittedName>
</protein>
<dbReference type="EMBL" id="GISG01273722">
    <property type="protein sequence ID" value="MBA4677074.1"/>
    <property type="molecule type" value="Transcribed_RNA"/>
</dbReference>
<reference evidence="1" key="1">
    <citation type="journal article" date="2013" name="J. Plant Res.">
        <title>Effect of fungi and light on seed germination of three Opuntia species from semiarid lands of central Mexico.</title>
        <authorList>
            <person name="Delgado-Sanchez P."/>
            <person name="Jimenez-Bremont J.F."/>
            <person name="Guerrero-Gonzalez Mde L."/>
            <person name="Flores J."/>
        </authorList>
    </citation>
    <scope>NUCLEOTIDE SEQUENCE</scope>
    <source>
        <tissue evidence="1">Cladode</tissue>
    </source>
</reference>
<reference evidence="1" key="2">
    <citation type="submission" date="2020-07" db="EMBL/GenBank/DDBJ databases">
        <authorList>
            <person name="Vera ALvarez R."/>
            <person name="Arias-Moreno D.M."/>
            <person name="Jimenez-Jacinto V."/>
            <person name="Jimenez-Bremont J.F."/>
            <person name="Swaminathan K."/>
            <person name="Moose S.P."/>
            <person name="Guerrero-Gonzalez M.L."/>
            <person name="Marino-Ramirez L."/>
            <person name="Landsman D."/>
            <person name="Rodriguez-Kessler M."/>
            <person name="Delgado-Sanchez P."/>
        </authorList>
    </citation>
    <scope>NUCLEOTIDE SEQUENCE</scope>
    <source>
        <tissue evidence="1">Cladode</tissue>
    </source>
</reference>
<dbReference type="AlphaFoldDB" id="A0A7C9AWY4"/>